<dbReference type="PANTHER" id="PTHR30158">
    <property type="entry name" value="ACRA/E-RELATED COMPONENT OF DRUG EFFLUX TRANSPORTER"/>
    <property type="match status" value="1"/>
</dbReference>
<reference evidence="9" key="1">
    <citation type="submission" date="2019-07" db="EMBL/GenBank/DDBJ databases">
        <title>KPC-2 carbapenem resistent Enterobacterales isolates from Germany.</title>
        <authorList>
            <person name="Yao Y."/>
            <person name="Falgenhauer L."/>
            <person name="Imirzalioglu C."/>
            <person name="Chakraborty T."/>
        </authorList>
    </citation>
    <scope>NUCLEOTIDE SEQUENCE</scope>
    <source>
        <strain evidence="9">CA13304</strain>
    </source>
</reference>
<evidence type="ECO:0000259" key="7">
    <source>
        <dbReference type="Pfam" id="PF25944"/>
    </source>
</evidence>
<sequence length="375" mass="40116">MMQKQTTKISVLSLLWMLTACDSGSNTTEQAQEMPASVTIQTLTAGPVNLEQTFPGRVTAYRIAQIRPQVSGIVTEMKFSQGSELKPGQVLFQIDPAPFKADVNSAAASLQKAQASYRQLLAKANRLSGLTRTGAISQQDYEDAASAADQAKAAVAEARATLERRQLDLAYATVKTPIGGRVDQNFITEGALVSTGDTQALATVQQIDKVYVDVRQPAAQQRALPSEAGNLSSTENTAQATILSANGEPFSNKADILFTGVSVDAGTGDVVMRLLVDNPQRTLLPGMYVQAKITYLIANKGVTVPRESVVRENNKTKVWLNQEGKAKAVVVELGETIGANYYVRQGLKSGDQLITQGLGRLQDGMALQLSPDSAQ</sequence>
<feature type="coiled-coil region" evidence="3">
    <location>
        <begin position="141"/>
        <end position="168"/>
    </location>
</feature>
<dbReference type="InterPro" id="IPR058626">
    <property type="entry name" value="MdtA-like_b-barrel"/>
</dbReference>
<feature type="domain" description="Multidrug resistance protein MdtA-like barrel-sandwich hybrid" evidence="6">
    <location>
        <begin position="62"/>
        <end position="205"/>
    </location>
</feature>
<dbReference type="SUPFAM" id="SSF111369">
    <property type="entry name" value="HlyD-like secretion proteins"/>
    <property type="match status" value="1"/>
</dbReference>
<protein>
    <submittedName>
        <fullName evidence="9">Efflux RND transporter periplasmic adaptor subunit</fullName>
    </submittedName>
</protein>
<evidence type="ECO:0000259" key="5">
    <source>
        <dbReference type="Pfam" id="PF25876"/>
    </source>
</evidence>
<evidence type="ECO:0000256" key="4">
    <source>
        <dbReference type="SAM" id="SignalP"/>
    </source>
</evidence>
<dbReference type="AlphaFoldDB" id="A0A8I0MI39"/>
<dbReference type="InterPro" id="IPR058637">
    <property type="entry name" value="YknX-like_C"/>
</dbReference>
<dbReference type="Proteomes" id="UP000656723">
    <property type="component" value="Unassembled WGS sequence"/>
</dbReference>
<feature type="signal peptide" evidence="4">
    <location>
        <begin position="1"/>
        <end position="25"/>
    </location>
</feature>
<dbReference type="RefSeq" id="WP_192477852.1">
    <property type="nucleotide sequence ID" value="NZ_VKME01000007.1"/>
</dbReference>
<organism evidence="9 10">
    <name type="scientific">Citrobacter amalonaticus</name>
    <dbReference type="NCBI Taxonomy" id="35703"/>
    <lineage>
        <taxon>Bacteria</taxon>
        <taxon>Pseudomonadati</taxon>
        <taxon>Pseudomonadota</taxon>
        <taxon>Gammaproteobacteria</taxon>
        <taxon>Enterobacterales</taxon>
        <taxon>Enterobacteriaceae</taxon>
        <taxon>Citrobacter</taxon>
    </lineage>
</organism>
<comment type="caution">
    <text evidence="9">The sequence shown here is derived from an EMBL/GenBank/DDBJ whole genome shotgun (WGS) entry which is preliminary data.</text>
</comment>
<dbReference type="Pfam" id="PF25944">
    <property type="entry name" value="Beta-barrel_RND"/>
    <property type="match status" value="1"/>
</dbReference>
<comment type="subcellular location">
    <subcellularLocation>
        <location evidence="1">Cell inner membrane</location>
        <topology evidence="1">Lipid-anchor</topology>
    </subcellularLocation>
</comment>
<evidence type="ECO:0000313" key="10">
    <source>
        <dbReference type="Proteomes" id="UP000656723"/>
    </source>
</evidence>
<dbReference type="GO" id="GO:0022857">
    <property type="term" value="F:transmembrane transporter activity"/>
    <property type="evidence" value="ECO:0007669"/>
    <property type="project" value="InterPro"/>
</dbReference>
<comment type="similarity">
    <text evidence="2">Belongs to the membrane fusion protein (MFP) (TC 8.A.1) family.</text>
</comment>
<dbReference type="Pfam" id="PF25876">
    <property type="entry name" value="HH_MFP_RND"/>
    <property type="match status" value="1"/>
</dbReference>
<feature type="chain" id="PRO_5034840977" evidence="4">
    <location>
        <begin position="26"/>
        <end position="375"/>
    </location>
</feature>
<keyword evidence="4" id="KW-0732">Signal</keyword>
<dbReference type="InterPro" id="IPR006143">
    <property type="entry name" value="RND_pump_MFP"/>
</dbReference>
<evidence type="ECO:0000313" key="9">
    <source>
        <dbReference type="EMBL" id="MBE0127306.1"/>
    </source>
</evidence>
<dbReference type="Gene3D" id="2.40.50.100">
    <property type="match status" value="1"/>
</dbReference>
<dbReference type="GO" id="GO:0030313">
    <property type="term" value="C:cell envelope"/>
    <property type="evidence" value="ECO:0007669"/>
    <property type="project" value="UniProtKB-SubCell"/>
</dbReference>
<evidence type="ECO:0000256" key="1">
    <source>
        <dbReference type="ARBA" id="ARBA00004519"/>
    </source>
</evidence>
<evidence type="ECO:0000259" key="8">
    <source>
        <dbReference type="Pfam" id="PF25989"/>
    </source>
</evidence>
<evidence type="ECO:0000256" key="3">
    <source>
        <dbReference type="SAM" id="Coils"/>
    </source>
</evidence>
<feature type="domain" description="Multidrug resistance protein MdtA-like alpha-helical hairpin" evidence="5">
    <location>
        <begin position="103"/>
        <end position="172"/>
    </location>
</feature>
<dbReference type="Gene3D" id="1.10.287.470">
    <property type="entry name" value="Helix hairpin bin"/>
    <property type="match status" value="1"/>
</dbReference>
<dbReference type="EMBL" id="VKME01000007">
    <property type="protein sequence ID" value="MBE0127306.1"/>
    <property type="molecule type" value="Genomic_DNA"/>
</dbReference>
<dbReference type="Pfam" id="PF25989">
    <property type="entry name" value="YknX_C"/>
    <property type="match status" value="1"/>
</dbReference>
<dbReference type="NCBIfam" id="TIGR01730">
    <property type="entry name" value="RND_mfp"/>
    <property type="match status" value="1"/>
</dbReference>
<dbReference type="GO" id="GO:0046677">
    <property type="term" value="P:response to antibiotic"/>
    <property type="evidence" value="ECO:0007669"/>
    <property type="project" value="TreeGrafter"/>
</dbReference>
<dbReference type="Pfam" id="PF25917">
    <property type="entry name" value="BSH_RND"/>
    <property type="match status" value="1"/>
</dbReference>
<accession>A0A8I0MI39</accession>
<proteinExistence type="inferred from homology"/>
<feature type="domain" description="Multidrug resistance protein MdtA-like beta-barrel" evidence="7">
    <location>
        <begin position="210"/>
        <end position="294"/>
    </location>
</feature>
<evidence type="ECO:0000259" key="6">
    <source>
        <dbReference type="Pfam" id="PF25917"/>
    </source>
</evidence>
<gene>
    <name evidence="9" type="ORF">FOT72_04530</name>
</gene>
<dbReference type="Gene3D" id="2.40.30.170">
    <property type="match status" value="1"/>
</dbReference>
<dbReference type="InterPro" id="IPR058625">
    <property type="entry name" value="MdtA-like_BSH"/>
</dbReference>
<keyword evidence="3" id="KW-0175">Coiled coil</keyword>
<evidence type="ECO:0000256" key="2">
    <source>
        <dbReference type="ARBA" id="ARBA00009477"/>
    </source>
</evidence>
<dbReference type="PROSITE" id="PS51257">
    <property type="entry name" value="PROKAR_LIPOPROTEIN"/>
    <property type="match status" value="1"/>
</dbReference>
<dbReference type="InterPro" id="IPR058624">
    <property type="entry name" value="MdtA-like_HH"/>
</dbReference>
<dbReference type="GO" id="GO:0005886">
    <property type="term" value="C:plasma membrane"/>
    <property type="evidence" value="ECO:0007669"/>
    <property type="project" value="TreeGrafter"/>
</dbReference>
<dbReference type="Gene3D" id="2.40.420.20">
    <property type="match status" value="1"/>
</dbReference>
<name>A0A8I0MI39_CITAM</name>
<feature type="domain" description="YknX-like C-terminal permuted SH3-like" evidence="8">
    <location>
        <begin position="302"/>
        <end position="367"/>
    </location>
</feature>